<dbReference type="CDD" id="cd00109">
    <property type="entry name" value="Kunitz-type"/>
    <property type="match status" value="2"/>
</dbReference>
<evidence type="ECO:0000259" key="5">
    <source>
        <dbReference type="PROSITE" id="PS50279"/>
    </source>
</evidence>
<dbReference type="GO" id="GO:0004867">
    <property type="term" value="F:serine-type endopeptidase inhibitor activity"/>
    <property type="evidence" value="ECO:0007669"/>
    <property type="project" value="UniProtKB-KW"/>
</dbReference>
<name>A0A9R0D2Z0_SPOFR</name>
<accession>A0A9R0D2Z0</accession>
<dbReference type="AlphaFoldDB" id="A0A9R0D2Z0"/>
<dbReference type="Proteomes" id="UP000829999">
    <property type="component" value="Chromosome 25"/>
</dbReference>
<keyword evidence="6" id="KW-1185">Reference proteome</keyword>
<dbReference type="PRINTS" id="PR00759">
    <property type="entry name" value="BASICPTASE"/>
</dbReference>
<dbReference type="PANTHER" id="PTHR10083">
    <property type="entry name" value="KUNITZ-TYPE PROTEASE INHIBITOR-RELATED"/>
    <property type="match status" value="1"/>
</dbReference>
<dbReference type="Pfam" id="PF00014">
    <property type="entry name" value="Kunitz_BPTI"/>
    <property type="match status" value="2"/>
</dbReference>
<keyword evidence="4" id="KW-0732">Signal</keyword>
<evidence type="ECO:0000256" key="1">
    <source>
        <dbReference type="ARBA" id="ARBA00022690"/>
    </source>
</evidence>
<dbReference type="PROSITE" id="PS50279">
    <property type="entry name" value="BPTI_KUNITZ_2"/>
    <property type="match status" value="2"/>
</dbReference>
<organism evidence="6 7">
    <name type="scientific">Spodoptera frugiperda</name>
    <name type="common">Fall armyworm</name>
    <dbReference type="NCBI Taxonomy" id="7108"/>
    <lineage>
        <taxon>Eukaryota</taxon>
        <taxon>Metazoa</taxon>
        <taxon>Ecdysozoa</taxon>
        <taxon>Arthropoda</taxon>
        <taxon>Hexapoda</taxon>
        <taxon>Insecta</taxon>
        <taxon>Pterygota</taxon>
        <taxon>Neoptera</taxon>
        <taxon>Endopterygota</taxon>
        <taxon>Lepidoptera</taxon>
        <taxon>Glossata</taxon>
        <taxon>Ditrysia</taxon>
        <taxon>Noctuoidea</taxon>
        <taxon>Noctuidae</taxon>
        <taxon>Amphipyrinae</taxon>
        <taxon>Spodoptera</taxon>
    </lineage>
</organism>
<evidence type="ECO:0000313" key="6">
    <source>
        <dbReference type="Proteomes" id="UP000829999"/>
    </source>
</evidence>
<evidence type="ECO:0000256" key="2">
    <source>
        <dbReference type="ARBA" id="ARBA00022900"/>
    </source>
</evidence>
<dbReference type="InterPro" id="IPR020901">
    <property type="entry name" value="Prtase_inh_Kunz-CS"/>
</dbReference>
<keyword evidence="3" id="KW-1015">Disulfide bond</keyword>
<dbReference type="InterPro" id="IPR002223">
    <property type="entry name" value="Kunitz_BPTI"/>
</dbReference>
<gene>
    <name evidence="7" type="primary">LOC118268111</name>
</gene>
<sequence>MSLKENTVLVLHAISLLVVIEYATSKSNVKTVKTEMCLNLDKTVRAQRKSCLLRPDTGPCRADIVQWYFDAKQEKCYRFFYGGCQGNGNRYPSQSDCLDRCYVNSNLSKNPIPQFCNLAFDYGHCFGQYNRWGWDPLYKGCRRRLYSGCGGNQNNFETLSECMATCLVGPANSMTQMKTYTTCIPFTIGEV</sequence>
<dbReference type="FunFam" id="4.10.410.10:FF:000020">
    <property type="entry name" value="Collagen, type VI, alpha 3"/>
    <property type="match status" value="1"/>
</dbReference>
<feature type="chain" id="PRO_5040389202" evidence="4">
    <location>
        <begin position="26"/>
        <end position="191"/>
    </location>
</feature>
<keyword evidence="2" id="KW-0722">Serine protease inhibitor</keyword>
<keyword evidence="1" id="KW-0646">Protease inhibitor</keyword>
<dbReference type="SMART" id="SM00131">
    <property type="entry name" value="KU"/>
    <property type="match status" value="2"/>
</dbReference>
<feature type="signal peptide" evidence="4">
    <location>
        <begin position="1"/>
        <end position="25"/>
    </location>
</feature>
<dbReference type="InterPro" id="IPR036880">
    <property type="entry name" value="Kunitz_BPTI_sf"/>
</dbReference>
<proteinExistence type="predicted"/>
<reference evidence="7" key="1">
    <citation type="submission" date="2025-08" db="UniProtKB">
        <authorList>
            <consortium name="RefSeq"/>
        </authorList>
    </citation>
    <scope>IDENTIFICATION</scope>
    <source>
        <tissue evidence="7">Whole larval tissue</tissue>
    </source>
</reference>
<feature type="domain" description="BPTI/Kunitz inhibitor" evidence="5">
    <location>
        <begin position="51"/>
        <end position="101"/>
    </location>
</feature>
<evidence type="ECO:0000256" key="3">
    <source>
        <dbReference type="ARBA" id="ARBA00023157"/>
    </source>
</evidence>
<dbReference type="RefSeq" id="XP_035438283.1">
    <property type="nucleotide sequence ID" value="XM_035582390.2"/>
</dbReference>
<dbReference type="SUPFAM" id="SSF57362">
    <property type="entry name" value="BPTI-like"/>
    <property type="match status" value="2"/>
</dbReference>
<feature type="domain" description="BPTI/Kunitz inhibitor" evidence="5">
    <location>
        <begin position="116"/>
        <end position="166"/>
    </location>
</feature>
<dbReference type="PROSITE" id="PS00280">
    <property type="entry name" value="BPTI_KUNITZ_1"/>
    <property type="match status" value="1"/>
</dbReference>
<evidence type="ECO:0000313" key="7">
    <source>
        <dbReference type="RefSeq" id="XP_035438283.1"/>
    </source>
</evidence>
<evidence type="ECO:0000256" key="4">
    <source>
        <dbReference type="SAM" id="SignalP"/>
    </source>
</evidence>
<dbReference type="GeneID" id="118268111"/>
<protein>
    <submittedName>
        <fullName evidence="7">BPTI/Kunitz domain-containing protein</fullName>
    </submittedName>
</protein>
<dbReference type="Gene3D" id="4.10.410.10">
    <property type="entry name" value="Pancreatic trypsin inhibitor Kunitz domain"/>
    <property type="match status" value="2"/>
</dbReference>
<dbReference type="InterPro" id="IPR050098">
    <property type="entry name" value="TFPI/VKTCI-like"/>
</dbReference>
<dbReference type="OrthoDB" id="4473401at2759"/>